<keyword evidence="9" id="KW-1185">Reference proteome</keyword>
<dbReference type="SUPFAM" id="SSF52058">
    <property type="entry name" value="L domain-like"/>
    <property type="match status" value="1"/>
</dbReference>
<comment type="caution">
    <text evidence="8">The sequence shown here is derived from an EMBL/GenBank/DDBJ whole genome shotgun (WGS) entry which is preliminary data.</text>
</comment>
<sequence>MSSSSSSFSSSSSPNSNNNLHEVVADFDVFLSFRGEDTRSGFTSYLHDALVREGIRTFFDNDNLVRGKAISPELTKAIQSSRSSVVVLSENYATSSWCLTELCKIVECMDTSGLIVLPIFYHVNPSHVRKQLGSYKEAFEKHENNPKLDIEEVETWRSALKSVGNLAGWALKETDVEAKFMKEFIADLSSQLDIKKESAHEPARQSRSQYYTSKEKDVINPTISKDKSAVKKFGFSGVLHSLTTLDLSDRNLSDGAFPDCFDSLVSLENLILSNNPFTVLPPSISGLSKLKCLELDNCKDLRCLGPELPSSLQVVKANHCTSLWSFLDPSKASHLRCSAFCVDCFELVSKQGGQTTAFASLKRYLQDPPNPRRSSTFDVVLHGLVLTSPWFVRFTGSSSVSFTDLDPEWCNDEWMGFAWAVRFDSRYAYDFCCDVNFVSGDNCESATVGCSTVSGSSSVVWLCYVPRDFLKIEWENLLGCEELSFSFHSKTSPMGDFISSLPVGCGVFLVYKKDIEDLNQIFLSASTSQEKENATLKSLKKYRQDQPDQSVGYDIVLPGNEIPAMFSKQSSGPSTSTRLHPNWCNISSEIITKSGSKENIWLLYLTPSYFPTKWLQNSNGVIQFSFYTVNASNRGMESCCGCCGPCGVRLAYEKQRENLEQED</sequence>
<dbReference type="SMART" id="SM00369">
    <property type="entry name" value="LRR_TYP"/>
    <property type="match status" value="2"/>
</dbReference>
<evidence type="ECO:0000256" key="4">
    <source>
        <dbReference type="ARBA" id="ARBA00022801"/>
    </source>
</evidence>
<dbReference type="PANTHER" id="PTHR32009:SF39">
    <property type="entry name" value="TIR DOMAIN-CONTAINING PROTEIN"/>
    <property type="match status" value="1"/>
</dbReference>
<evidence type="ECO:0000256" key="5">
    <source>
        <dbReference type="ARBA" id="ARBA00023027"/>
    </source>
</evidence>
<dbReference type="Gene3D" id="3.80.10.10">
    <property type="entry name" value="Ribonuclease Inhibitor"/>
    <property type="match status" value="1"/>
</dbReference>
<accession>A0A8K0MKD4</accession>
<dbReference type="GO" id="GO:0061809">
    <property type="term" value="F:NAD+ nucleosidase activity, cyclic ADP-ribose generating"/>
    <property type="evidence" value="ECO:0007669"/>
    <property type="project" value="UniProtKB-EC"/>
</dbReference>
<dbReference type="SUPFAM" id="SSF52200">
    <property type="entry name" value="Toll/Interleukin receptor TIR domain"/>
    <property type="match status" value="1"/>
</dbReference>
<evidence type="ECO:0000256" key="1">
    <source>
        <dbReference type="ARBA" id="ARBA00011982"/>
    </source>
</evidence>
<dbReference type="InterPro" id="IPR035897">
    <property type="entry name" value="Toll_tir_struct_dom_sf"/>
</dbReference>
<keyword evidence="2" id="KW-0433">Leucine-rich repeat</keyword>
<dbReference type="EMBL" id="VOIH02000004">
    <property type="protein sequence ID" value="KAF3449329.1"/>
    <property type="molecule type" value="Genomic_DNA"/>
</dbReference>
<dbReference type="Proteomes" id="UP000796880">
    <property type="component" value="Unassembled WGS sequence"/>
</dbReference>
<dbReference type="Gene3D" id="3.40.50.10140">
    <property type="entry name" value="Toll/interleukin-1 receptor homology (TIR) domain"/>
    <property type="match status" value="1"/>
</dbReference>
<evidence type="ECO:0000256" key="2">
    <source>
        <dbReference type="ARBA" id="ARBA00022614"/>
    </source>
</evidence>
<protein>
    <recommendedName>
        <fullName evidence="1">ADP-ribosyl cyclase/cyclic ADP-ribose hydrolase</fullName>
        <ecNumber evidence="1">3.2.2.6</ecNumber>
    </recommendedName>
</protein>
<dbReference type="FunFam" id="3.40.50.10140:FF:000007">
    <property type="entry name" value="Disease resistance protein (TIR-NBS-LRR class)"/>
    <property type="match status" value="1"/>
</dbReference>
<dbReference type="OrthoDB" id="6160824at2759"/>
<evidence type="ECO:0000256" key="6">
    <source>
        <dbReference type="ARBA" id="ARBA00047304"/>
    </source>
</evidence>
<keyword evidence="4" id="KW-0378">Hydrolase</keyword>
<organism evidence="8 9">
    <name type="scientific">Rhamnella rubrinervis</name>
    <dbReference type="NCBI Taxonomy" id="2594499"/>
    <lineage>
        <taxon>Eukaryota</taxon>
        <taxon>Viridiplantae</taxon>
        <taxon>Streptophyta</taxon>
        <taxon>Embryophyta</taxon>
        <taxon>Tracheophyta</taxon>
        <taxon>Spermatophyta</taxon>
        <taxon>Magnoliopsida</taxon>
        <taxon>eudicotyledons</taxon>
        <taxon>Gunneridae</taxon>
        <taxon>Pentapetalae</taxon>
        <taxon>rosids</taxon>
        <taxon>fabids</taxon>
        <taxon>Rosales</taxon>
        <taxon>Rhamnaceae</taxon>
        <taxon>rhamnoid group</taxon>
        <taxon>Rhamneae</taxon>
        <taxon>Rhamnella</taxon>
    </lineage>
</organism>
<proteinExistence type="predicted"/>
<evidence type="ECO:0000313" key="8">
    <source>
        <dbReference type="EMBL" id="KAF3449329.1"/>
    </source>
</evidence>
<dbReference type="InterPro" id="IPR032675">
    <property type="entry name" value="LRR_dom_sf"/>
</dbReference>
<gene>
    <name evidence="8" type="ORF">FNV43_RR10057</name>
</gene>
<feature type="domain" description="TIR" evidence="7">
    <location>
        <begin position="25"/>
        <end position="192"/>
    </location>
</feature>
<name>A0A8K0MKD4_9ROSA</name>
<evidence type="ECO:0000256" key="3">
    <source>
        <dbReference type="ARBA" id="ARBA00022737"/>
    </source>
</evidence>
<dbReference type="InterPro" id="IPR003591">
    <property type="entry name" value="Leu-rich_rpt_typical-subtyp"/>
</dbReference>
<dbReference type="AlphaFoldDB" id="A0A8K0MKD4"/>
<evidence type="ECO:0000313" key="9">
    <source>
        <dbReference type="Proteomes" id="UP000796880"/>
    </source>
</evidence>
<dbReference type="GO" id="GO:0007165">
    <property type="term" value="P:signal transduction"/>
    <property type="evidence" value="ECO:0007669"/>
    <property type="project" value="InterPro"/>
</dbReference>
<keyword evidence="5" id="KW-0520">NAD</keyword>
<dbReference type="PANTHER" id="PTHR32009">
    <property type="entry name" value="TMV RESISTANCE PROTEIN N-LIKE"/>
    <property type="match status" value="1"/>
</dbReference>
<dbReference type="InterPro" id="IPR000157">
    <property type="entry name" value="TIR_dom"/>
</dbReference>
<dbReference type="EC" id="3.2.2.6" evidence="1"/>
<dbReference type="PROSITE" id="PS50104">
    <property type="entry name" value="TIR"/>
    <property type="match status" value="1"/>
</dbReference>
<evidence type="ECO:0000259" key="7">
    <source>
        <dbReference type="PROSITE" id="PS50104"/>
    </source>
</evidence>
<dbReference type="Pfam" id="PF01582">
    <property type="entry name" value="TIR"/>
    <property type="match status" value="1"/>
</dbReference>
<comment type="catalytic activity">
    <reaction evidence="6">
        <text>NAD(+) + H2O = ADP-D-ribose + nicotinamide + H(+)</text>
        <dbReference type="Rhea" id="RHEA:16301"/>
        <dbReference type="ChEBI" id="CHEBI:15377"/>
        <dbReference type="ChEBI" id="CHEBI:15378"/>
        <dbReference type="ChEBI" id="CHEBI:17154"/>
        <dbReference type="ChEBI" id="CHEBI:57540"/>
        <dbReference type="ChEBI" id="CHEBI:57967"/>
        <dbReference type="EC" id="3.2.2.6"/>
    </reaction>
    <physiologicalReaction direction="left-to-right" evidence="6">
        <dbReference type="Rhea" id="RHEA:16302"/>
    </physiologicalReaction>
</comment>
<reference evidence="8" key="1">
    <citation type="submission" date="2020-03" db="EMBL/GenBank/DDBJ databases">
        <title>A high-quality chromosome-level genome assembly of a woody plant with both climbing and erect habits, Rhamnella rubrinervis.</title>
        <authorList>
            <person name="Lu Z."/>
            <person name="Yang Y."/>
            <person name="Zhu X."/>
            <person name="Sun Y."/>
        </authorList>
    </citation>
    <scope>NUCLEOTIDE SEQUENCE</scope>
    <source>
        <strain evidence="8">BYM</strain>
        <tissue evidence="8">Leaf</tissue>
    </source>
</reference>
<dbReference type="SMART" id="SM00255">
    <property type="entry name" value="TIR"/>
    <property type="match status" value="1"/>
</dbReference>
<keyword evidence="3" id="KW-0677">Repeat</keyword>